<keyword evidence="13" id="KW-0234">DNA repair</keyword>
<dbReference type="PROSITE" id="PS50893">
    <property type="entry name" value="ABC_TRANSPORTER_2"/>
    <property type="match status" value="1"/>
</dbReference>
<dbReference type="GO" id="GO:0006289">
    <property type="term" value="P:nucleotide-excision repair"/>
    <property type="evidence" value="ECO:0007669"/>
    <property type="project" value="InterPro"/>
</dbReference>
<evidence type="ECO:0000256" key="9">
    <source>
        <dbReference type="ARBA" id="ARBA00022833"/>
    </source>
</evidence>
<dbReference type="GO" id="GO:0016887">
    <property type="term" value="F:ATP hydrolysis activity"/>
    <property type="evidence" value="ECO:0007669"/>
    <property type="project" value="InterPro"/>
</dbReference>
<dbReference type="GO" id="GO:0008270">
    <property type="term" value="F:zinc ion binding"/>
    <property type="evidence" value="ECO:0007669"/>
    <property type="project" value="UniProtKB-KW"/>
</dbReference>
<sequence length="927" mass="103423">MPKKKNNTQIHKSIIIKGAKLHNLKNIDVEIPRNSLTVITGVSGSGKSSLAFDTLYAEGQRRYVESLSSYARQFMGKLEKPDVEYIHGISPAIAIEQKVITRNPRSTVGTSTEIYDYLKILFARVGKIISPISNQEVTKDSITDVVDYILSFKNNTKGLIYLKYVKTPSIVIEQLIEDGFSRCRINNEFIALSEVKENQDFDLIIDRFSVTLEDEDFKNEISDSTSTAFNEVNGESWIDIYLDDKIHSKHFSNKLELDGLFFTEPSPEIFNFNSPIGACSACEGFGKILGISEDLVVPDKNLSVNSSCIAPWKGPKLGDWRKQLVNNAHYVNFPVHTPYKDLTQKEIDLLWNGCKHFQGIHDFFDGLQAKIYKIQNRVMISRYKGKTHCHECQGHRLKKESLAIKVGEVNIAQITNLTIEDAYSFFLDLKLSEREFKIGKRLLEEITNRLAFLINVGVGYISLNRLSNSLSGGESQRINLASRLGSSLVGSLYVLDEPSIGLHPKDTAKLISVLKGLNQIGNTVVIVEHDEEIMRAANHIIDIGPKAGAFGGEVVFEGDHKKLLKSGKSLTTKYLNGELKIEIPKKKIPKKYLELKNSYSNNLDIPSVQIALGGLTVITGVSGSGKSSLVKNELIPEVKTLLNGGESNRLSGDLNWIENIEYVDQNPIGKSSRSNPATYVKAFDEIRNIFTKLPMAKLRGYKPSHFSLNVPNGRCEKCQGEGHITIEMQFMADLKLKCEECKGKRYKEEVLEVEFNGKNIFDILNLSIEEALTFFKQFADPNRKTSLEGKLVSKLIPLQKVGLGYIKLGQSSSTLSGGEAQRVKLAYFLIKGNNSDKTLFVFDEPTTGLHFHDINLLLNSFYALIDQGHSLIVIEHNPEIMKCASWIIDLGPGGGKYGGKLNYAGTPEKIGTAKDSLTAQYVLEKLT</sequence>
<keyword evidence="3" id="KW-0479">Metal-binding</keyword>
<evidence type="ECO:0000256" key="13">
    <source>
        <dbReference type="ARBA" id="ARBA00023204"/>
    </source>
</evidence>
<keyword evidence="2" id="KW-0963">Cytoplasm</keyword>
<dbReference type="PANTHER" id="PTHR43152:SF3">
    <property type="entry name" value="UVRABC SYSTEM PROTEIN A"/>
    <property type="match status" value="1"/>
</dbReference>
<comment type="similarity">
    <text evidence="14">Belongs to the ABC transporter superfamily. UvrA family.</text>
</comment>
<dbReference type="GO" id="GO:0009380">
    <property type="term" value="C:excinuclease repair complex"/>
    <property type="evidence" value="ECO:0007669"/>
    <property type="project" value="InterPro"/>
</dbReference>
<dbReference type="NCBIfam" id="TIGR00630">
    <property type="entry name" value="uvra"/>
    <property type="match status" value="1"/>
</dbReference>
<evidence type="ECO:0000256" key="5">
    <source>
        <dbReference type="ARBA" id="ARBA00022741"/>
    </source>
</evidence>
<evidence type="ECO:0000256" key="16">
    <source>
        <dbReference type="ARBA" id="ARBA00042156"/>
    </source>
</evidence>
<dbReference type="SUPFAM" id="SSF52540">
    <property type="entry name" value="P-loop containing nucleoside triphosphate hydrolases"/>
    <property type="match status" value="2"/>
</dbReference>
<evidence type="ECO:0000313" key="18">
    <source>
        <dbReference type="EMBL" id="CBL87276.1"/>
    </source>
</evidence>
<accession>F4MMA8</accession>
<gene>
    <name evidence="18" type="primary">UvrA</name>
    <name evidence="18" type="ORF">S3_933_0016</name>
</gene>
<evidence type="ECO:0000256" key="10">
    <source>
        <dbReference type="ARBA" id="ARBA00022840"/>
    </source>
</evidence>
<organism evidence="18">
    <name type="scientific">uncultured Flavobacteriia bacterium</name>
    <dbReference type="NCBI Taxonomy" id="212695"/>
    <lineage>
        <taxon>Bacteria</taxon>
        <taxon>Pseudomonadati</taxon>
        <taxon>Bacteroidota</taxon>
        <taxon>Flavobacteriia</taxon>
        <taxon>environmental samples</taxon>
    </lineage>
</organism>
<evidence type="ECO:0000256" key="8">
    <source>
        <dbReference type="ARBA" id="ARBA00022771"/>
    </source>
</evidence>
<keyword evidence="11" id="KW-0267">Excision nuclease</keyword>
<keyword evidence="5" id="KW-0547">Nucleotide-binding</keyword>
<evidence type="ECO:0000259" key="17">
    <source>
        <dbReference type="PROSITE" id="PS50893"/>
    </source>
</evidence>
<dbReference type="Pfam" id="PF17755">
    <property type="entry name" value="UvrA_DNA-bind"/>
    <property type="match status" value="1"/>
</dbReference>
<dbReference type="Gene3D" id="3.40.50.300">
    <property type="entry name" value="P-loop containing nucleotide triphosphate hydrolases"/>
    <property type="match status" value="2"/>
</dbReference>
<dbReference type="InterPro" id="IPR027417">
    <property type="entry name" value="P-loop_NTPase"/>
</dbReference>
<evidence type="ECO:0000256" key="12">
    <source>
        <dbReference type="ARBA" id="ARBA00023125"/>
    </source>
</evidence>
<dbReference type="PANTHER" id="PTHR43152">
    <property type="entry name" value="UVRABC SYSTEM PROTEIN A"/>
    <property type="match status" value="1"/>
</dbReference>
<keyword evidence="7" id="KW-0228">DNA excision</keyword>
<evidence type="ECO:0000256" key="14">
    <source>
        <dbReference type="ARBA" id="ARBA00038000"/>
    </source>
</evidence>
<proteinExistence type="inferred from homology"/>
<dbReference type="Gene3D" id="3.30.1490.20">
    <property type="entry name" value="ATP-grasp fold, A domain"/>
    <property type="match status" value="1"/>
</dbReference>
<reference evidence="18" key="1">
    <citation type="submission" date="2010-05" db="EMBL/GenBank/DDBJ databases">
        <authorList>
            <person name="Genoscope - CEA"/>
        </authorList>
    </citation>
    <scope>NUCLEOTIDE SEQUENCE</scope>
</reference>
<name>F4MMA8_9BACT</name>
<evidence type="ECO:0000256" key="15">
    <source>
        <dbReference type="ARBA" id="ARBA00039316"/>
    </source>
</evidence>
<dbReference type="InterPro" id="IPR013815">
    <property type="entry name" value="ATP_grasp_subdomain_1"/>
</dbReference>
<dbReference type="Gene3D" id="1.20.1580.10">
    <property type="entry name" value="ABC transporter ATPase like domain"/>
    <property type="match status" value="2"/>
</dbReference>
<dbReference type="GO" id="GO:0003677">
    <property type="term" value="F:DNA binding"/>
    <property type="evidence" value="ECO:0007669"/>
    <property type="project" value="UniProtKB-KW"/>
</dbReference>
<dbReference type="AlphaFoldDB" id="F4MMA8"/>
<evidence type="ECO:0000256" key="2">
    <source>
        <dbReference type="ARBA" id="ARBA00022490"/>
    </source>
</evidence>
<keyword evidence="12" id="KW-0238">DNA-binding</keyword>
<evidence type="ECO:0000256" key="4">
    <source>
        <dbReference type="ARBA" id="ARBA00022737"/>
    </source>
</evidence>
<evidence type="ECO:0000256" key="1">
    <source>
        <dbReference type="ARBA" id="ARBA00004496"/>
    </source>
</evidence>
<dbReference type="EMBL" id="FQ032815">
    <property type="protein sequence ID" value="CBL87276.1"/>
    <property type="molecule type" value="Genomic_DNA"/>
</dbReference>
<dbReference type="GO" id="GO:0005737">
    <property type="term" value="C:cytoplasm"/>
    <property type="evidence" value="ECO:0007669"/>
    <property type="project" value="UniProtKB-SubCell"/>
</dbReference>
<dbReference type="InterPro" id="IPR004602">
    <property type="entry name" value="UvrA"/>
</dbReference>
<keyword evidence="6" id="KW-0227">DNA damage</keyword>
<dbReference type="GO" id="GO:0005524">
    <property type="term" value="F:ATP binding"/>
    <property type="evidence" value="ECO:0007669"/>
    <property type="project" value="UniProtKB-KW"/>
</dbReference>
<dbReference type="Gene3D" id="1.10.8.280">
    <property type="entry name" value="ABC transporter ATPase domain-like"/>
    <property type="match status" value="1"/>
</dbReference>
<evidence type="ECO:0000256" key="3">
    <source>
        <dbReference type="ARBA" id="ARBA00022723"/>
    </source>
</evidence>
<dbReference type="InterPro" id="IPR041102">
    <property type="entry name" value="UvrA_inter"/>
</dbReference>
<dbReference type="InterPro" id="IPR003439">
    <property type="entry name" value="ABC_transporter-like_ATP-bd"/>
</dbReference>
<keyword evidence="4" id="KW-0677">Repeat</keyword>
<dbReference type="Pfam" id="PF17760">
    <property type="entry name" value="UvrA_inter"/>
    <property type="match status" value="1"/>
</dbReference>
<evidence type="ECO:0000256" key="6">
    <source>
        <dbReference type="ARBA" id="ARBA00022763"/>
    </source>
</evidence>
<evidence type="ECO:0000256" key="11">
    <source>
        <dbReference type="ARBA" id="ARBA00022881"/>
    </source>
</evidence>
<dbReference type="GO" id="GO:0004518">
    <property type="term" value="F:nuclease activity"/>
    <property type="evidence" value="ECO:0007669"/>
    <property type="project" value="UniProtKB-KW"/>
</dbReference>
<evidence type="ECO:0000256" key="7">
    <source>
        <dbReference type="ARBA" id="ARBA00022769"/>
    </source>
</evidence>
<feature type="domain" description="ABC transporter" evidence="17">
    <location>
        <begin position="583"/>
        <end position="917"/>
    </location>
</feature>
<reference evidence="18" key="2">
    <citation type="journal article" date="2012" name="Environ. Microbiol.">
        <title>Genomic content of uncultured Bacteroidetes from contrasting oceanic provinces in the North Atlantic Ocean.</title>
        <authorList>
            <person name="Gomez-Pereira P.R."/>
            <person name="Schuler M."/>
            <person name="Fuchs B.M."/>
            <person name="Bennke C."/>
            <person name="Teeling H."/>
            <person name="Waldmann J."/>
            <person name="Richter M."/>
            <person name="Barbe V."/>
            <person name="Bataille E."/>
            <person name="Glockner F.O."/>
            <person name="Amann R."/>
        </authorList>
    </citation>
    <scope>NUCLEOTIDE SEQUENCE</scope>
</reference>
<keyword evidence="8" id="KW-0863">Zinc-finger</keyword>
<protein>
    <recommendedName>
        <fullName evidence="15">UvrABC system protein A</fullName>
    </recommendedName>
    <alternativeName>
        <fullName evidence="16">Excinuclease ABC subunit A</fullName>
    </alternativeName>
</protein>
<comment type="subcellular location">
    <subcellularLocation>
        <location evidence="1">Cytoplasm</location>
    </subcellularLocation>
</comment>
<keyword evidence="10" id="KW-0067">ATP-binding</keyword>
<keyword evidence="9" id="KW-0862">Zinc</keyword>
<dbReference type="InterPro" id="IPR041552">
    <property type="entry name" value="UvrA_DNA-bd"/>
</dbReference>